<dbReference type="GO" id="GO:0008757">
    <property type="term" value="F:S-adenosylmethionine-dependent methyltransferase activity"/>
    <property type="evidence" value="ECO:0007669"/>
    <property type="project" value="InterPro"/>
</dbReference>
<dbReference type="InterPro" id="IPR029063">
    <property type="entry name" value="SAM-dependent_MTases_sf"/>
</dbReference>
<organism evidence="2 3">
    <name type="scientific">Holothuria leucospilota</name>
    <name type="common">Black long sea cucumber</name>
    <name type="synonym">Mertensiothuria leucospilota</name>
    <dbReference type="NCBI Taxonomy" id="206669"/>
    <lineage>
        <taxon>Eukaryota</taxon>
        <taxon>Metazoa</taxon>
        <taxon>Echinodermata</taxon>
        <taxon>Eleutherozoa</taxon>
        <taxon>Echinozoa</taxon>
        <taxon>Holothuroidea</taxon>
        <taxon>Aspidochirotacea</taxon>
        <taxon>Aspidochirotida</taxon>
        <taxon>Holothuriidae</taxon>
        <taxon>Holothuria</taxon>
    </lineage>
</organism>
<dbReference type="GO" id="GO:0032259">
    <property type="term" value="P:methylation"/>
    <property type="evidence" value="ECO:0007669"/>
    <property type="project" value="UniProtKB-KW"/>
</dbReference>
<evidence type="ECO:0000313" key="3">
    <source>
        <dbReference type="Proteomes" id="UP001152320"/>
    </source>
</evidence>
<reference evidence="2" key="1">
    <citation type="submission" date="2021-10" db="EMBL/GenBank/DDBJ databases">
        <title>Tropical sea cucumber genome reveals ecological adaptation and Cuvierian tubules defense mechanism.</title>
        <authorList>
            <person name="Chen T."/>
        </authorList>
    </citation>
    <scope>NUCLEOTIDE SEQUENCE</scope>
    <source>
        <strain evidence="2">Nanhai2018</strain>
        <tissue evidence="2">Muscle</tissue>
    </source>
</reference>
<feature type="domain" description="Methyltransferase type 11" evidence="1">
    <location>
        <begin position="25"/>
        <end position="119"/>
    </location>
</feature>
<accession>A0A9Q1BVZ5</accession>
<gene>
    <name evidence="2" type="ORF">HOLleu_23962</name>
</gene>
<keyword evidence="3" id="KW-1185">Reference proteome</keyword>
<keyword evidence="2" id="KW-0808">Transferase</keyword>
<name>A0A9Q1BVZ5_HOLLE</name>
<dbReference type="Proteomes" id="UP001152320">
    <property type="component" value="Chromosome 11"/>
</dbReference>
<comment type="caution">
    <text evidence="2">The sequence shown here is derived from an EMBL/GenBank/DDBJ whole genome shotgun (WGS) entry which is preliminary data.</text>
</comment>
<dbReference type="SUPFAM" id="SSF53335">
    <property type="entry name" value="S-adenosyl-L-methionine-dependent methyltransferases"/>
    <property type="match status" value="1"/>
</dbReference>
<evidence type="ECO:0000313" key="2">
    <source>
        <dbReference type="EMBL" id="KAJ8033650.1"/>
    </source>
</evidence>
<proteinExistence type="predicted"/>
<dbReference type="PANTHER" id="PTHR43591">
    <property type="entry name" value="METHYLTRANSFERASE"/>
    <property type="match status" value="1"/>
</dbReference>
<dbReference type="Pfam" id="PF08241">
    <property type="entry name" value="Methyltransf_11"/>
    <property type="match status" value="1"/>
</dbReference>
<dbReference type="CDD" id="cd02440">
    <property type="entry name" value="AdoMet_MTases"/>
    <property type="match status" value="1"/>
</dbReference>
<dbReference type="AlphaFoldDB" id="A0A9Q1BVZ5"/>
<sequence>MKYNGPGKMAAIMKEYCPNTNVSVLDCGAGTGIVGEKLHALGYKNVDGVDISQKSLDFAEQKGVYRKLVCADIEQKLPFEEKEFDVVVCSGGICPAHVAPSKCFQEWTRVVKKGGYVIIILRRCYVELQEGEEAYYSQSLGEEFNSEIRKLEESKTWRVILRETFPAYCYDKGIFSDGIVLVCKVTLF</sequence>
<dbReference type="Gene3D" id="3.40.50.150">
    <property type="entry name" value="Vaccinia Virus protein VP39"/>
    <property type="match status" value="1"/>
</dbReference>
<protein>
    <submittedName>
        <fullName evidence="2">Methyltransferase-like protein 27</fullName>
    </submittedName>
</protein>
<keyword evidence="2" id="KW-0489">Methyltransferase</keyword>
<dbReference type="InterPro" id="IPR013216">
    <property type="entry name" value="Methyltransf_11"/>
</dbReference>
<dbReference type="EMBL" id="JAIZAY010000011">
    <property type="protein sequence ID" value="KAJ8033650.1"/>
    <property type="molecule type" value="Genomic_DNA"/>
</dbReference>
<dbReference type="OrthoDB" id="2019266at2759"/>
<dbReference type="PANTHER" id="PTHR43591:SF110">
    <property type="entry name" value="RHODANESE DOMAIN-CONTAINING PROTEIN"/>
    <property type="match status" value="1"/>
</dbReference>
<evidence type="ECO:0000259" key="1">
    <source>
        <dbReference type="Pfam" id="PF08241"/>
    </source>
</evidence>